<protein>
    <submittedName>
        <fullName evidence="4">Uncharacterized protein</fullName>
    </submittedName>
</protein>
<dbReference type="EMBL" id="RAWE01000148">
    <property type="protein sequence ID" value="RKG98245.1"/>
    <property type="molecule type" value="Genomic_DNA"/>
</dbReference>
<feature type="signal peptide" evidence="3">
    <location>
        <begin position="1"/>
        <end position="20"/>
    </location>
</feature>
<keyword evidence="1" id="KW-0802">TPR repeat</keyword>
<dbReference type="SUPFAM" id="SSF48452">
    <property type="entry name" value="TPR-like"/>
    <property type="match status" value="2"/>
</dbReference>
<sequence length="569" mass="62193">MRAHLLLILIPSLMAPGAFARAQDSSPPADSGAAHGAHGKPSALSSMTSLAQGAVLFDDLGTYQRKVTTRSPEAQAFFDQGLRLMYAFNHDEAARSFARAAQLDPSCAMCFWGTALVLGPNYNVPMLPDRAATAWTALQRAQALAPTTTPAEQALIGALSRRYGGPQARTPEQMKPFSQAYANAMRDVAKRFPDDMDVQVLFAESLMNLNPWKLWTLEGKPEPGTGEIVTRLEAVLARAPNHPGANHYYIHAIEASEHPERALPSADRLPGLMPGAGHVVHMPAHIYQRVGRYADASESNRRAVQADNAYLRQVEPIGYYPMYLAHNWGFLSFSSSMEGRREESIRAARESAKVLPPAMLTEMPGMDFFASEPLLAMVRFGRFDALLKEPRPDAKYPVLTGLWLHAHGLALAAKGDFKQARAEHEELVKLAASVPDTLTAGNNSAKDVLDVAARVLDASISERQGCADALSRWDDAVRAADQLAYSEPSDWFYPVRHYQGAALLDAKQYKAAEAVYREDLHRNPGNGWALFGLTQSLKGQGRTAEASAARQQFETAWANADIALTRTAF</sequence>
<dbReference type="RefSeq" id="WP_120606023.1">
    <property type="nucleotide sequence ID" value="NZ_RAWE01000148.1"/>
</dbReference>
<proteinExistence type="predicted"/>
<dbReference type="Proteomes" id="UP000268313">
    <property type="component" value="Unassembled WGS sequence"/>
</dbReference>
<feature type="region of interest" description="Disordered" evidence="2">
    <location>
        <begin position="21"/>
        <end position="40"/>
    </location>
</feature>
<evidence type="ECO:0000256" key="3">
    <source>
        <dbReference type="SAM" id="SignalP"/>
    </source>
</evidence>
<keyword evidence="5" id="KW-1185">Reference proteome</keyword>
<gene>
    <name evidence="4" type="ORF">D7X32_30185</name>
</gene>
<organism evidence="4 5">
    <name type="scientific">Corallococcus carmarthensis</name>
    <dbReference type="NCBI Taxonomy" id="2316728"/>
    <lineage>
        <taxon>Bacteria</taxon>
        <taxon>Pseudomonadati</taxon>
        <taxon>Myxococcota</taxon>
        <taxon>Myxococcia</taxon>
        <taxon>Myxococcales</taxon>
        <taxon>Cystobacterineae</taxon>
        <taxon>Myxococcaceae</taxon>
        <taxon>Corallococcus</taxon>
    </lineage>
</organism>
<evidence type="ECO:0000256" key="2">
    <source>
        <dbReference type="SAM" id="MobiDB-lite"/>
    </source>
</evidence>
<keyword evidence="3" id="KW-0732">Signal</keyword>
<dbReference type="Gene3D" id="1.25.40.10">
    <property type="entry name" value="Tetratricopeptide repeat domain"/>
    <property type="match status" value="2"/>
</dbReference>
<evidence type="ECO:0000313" key="4">
    <source>
        <dbReference type="EMBL" id="RKG98245.1"/>
    </source>
</evidence>
<reference evidence="5" key="1">
    <citation type="submission" date="2018-09" db="EMBL/GenBank/DDBJ databases">
        <authorList>
            <person name="Livingstone P.G."/>
            <person name="Whitworth D.E."/>
        </authorList>
    </citation>
    <scope>NUCLEOTIDE SEQUENCE [LARGE SCALE GENOMIC DNA]</scope>
    <source>
        <strain evidence="5">CA043D</strain>
    </source>
</reference>
<name>A0A3A8JSS6_9BACT</name>
<feature type="chain" id="PRO_5017285771" evidence="3">
    <location>
        <begin position="21"/>
        <end position="569"/>
    </location>
</feature>
<dbReference type="OrthoDB" id="9778494at2"/>
<dbReference type="AlphaFoldDB" id="A0A3A8JSS6"/>
<dbReference type="PANTHER" id="PTHR45588">
    <property type="entry name" value="TPR DOMAIN-CONTAINING PROTEIN"/>
    <property type="match status" value="1"/>
</dbReference>
<accession>A0A3A8JSS6</accession>
<feature type="repeat" description="TPR" evidence="1">
    <location>
        <begin position="74"/>
        <end position="107"/>
    </location>
</feature>
<evidence type="ECO:0000256" key="1">
    <source>
        <dbReference type="PROSITE-ProRule" id="PRU00339"/>
    </source>
</evidence>
<dbReference type="InterPro" id="IPR011990">
    <property type="entry name" value="TPR-like_helical_dom_sf"/>
</dbReference>
<dbReference type="PROSITE" id="PS50005">
    <property type="entry name" value="TPR"/>
    <property type="match status" value="1"/>
</dbReference>
<comment type="caution">
    <text evidence="4">The sequence shown here is derived from an EMBL/GenBank/DDBJ whole genome shotgun (WGS) entry which is preliminary data.</text>
</comment>
<evidence type="ECO:0000313" key="5">
    <source>
        <dbReference type="Proteomes" id="UP000268313"/>
    </source>
</evidence>
<dbReference type="InterPro" id="IPR019734">
    <property type="entry name" value="TPR_rpt"/>
</dbReference>
<dbReference type="PANTHER" id="PTHR45588:SF1">
    <property type="entry name" value="WW DOMAIN-CONTAINING PROTEIN"/>
    <property type="match status" value="1"/>
</dbReference>